<evidence type="ECO:0000313" key="2">
    <source>
        <dbReference type="EMBL" id="OQS06645.1"/>
    </source>
</evidence>
<dbReference type="STRING" id="74557.A0A1W0A8U1"/>
<dbReference type="AlphaFoldDB" id="A0A1W0A8U1"/>
<organism evidence="2 3">
    <name type="scientific">Thraustotheca clavata</name>
    <dbReference type="NCBI Taxonomy" id="74557"/>
    <lineage>
        <taxon>Eukaryota</taxon>
        <taxon>Sar</taxon>
        <taxon>Stramenopiles</taxon>
        <taxon>Oomycota</taxon>
        <taxon>Saprolegniomycetes</taxon>
        <taxon>Saprolegniales</taxon>
        <taxon>Achlyaceae</taxon>
        <taxon>Thraustotheca</taxon>
    </lineage>
</organism>
<dbReference type="OrthoDB" id="2020070at2759"/>
<gene>
    <name evidence="2" type="ORF">THRCLA_20323</name>
</gene>
<dbReference type="InterPro" id="IPR053013">
    <property type="entry name" value="LAT"/>
</dbReference>
<dbReference type="InterPro" id="IPR055100">
    <property type="entry name" value="GNAT_LYC1-like"/>
</dbReference>
<comment type="caution">
    <text evidence="2">The sequence shown here is derived from an EMBL/GenBank/DDBJ whole genome shotgun (WGS) entry which is preliminary data.</text>
</comment>
<protein>
    <recommendedName>
        <fullName evidence="1">LYC1 C-terminal domain-containing protein</fullName>
    </recommendedName>
</protein>
<feature type="domain" description="LYC1 C-terminal" evidence="1">
    <location>
        <begin position="178"/>
        <end position="339"/>
    </location>
</feature>
<dbReference type="EMBL" id="JNBS01000319">
    <property type="protein sequence ID" value="OQS06645.1"/>
    <property type="molecule type" value="Genomic_DNA"/>
</dbReference>
<name>A0A1W0A8U1_9STRA</name>
<dbReference type="PANTHER" id="PTHR34815:SF2">
    <property type="entry name" value="N-ACETYLTRANSFERASE DOMAIN-CONTAINING PROTEIN"/>
    <property type="match status" value="1"/>
</dbReference>
<dbReference type="Pfam" id="PF22998">
    <property type="entry name" value="GNAT_LYC1-like"/>
    <property type="match status" value="1"/>
</dbReference>
<dbReference type="SUPFAM" id="SSF55729">
    <property type="entry name" value="Acyl-CoA N-acyltransferases (Nat)"/>
    <property type="match status" value="1"/>
</dbReference>
<accession>A0A1W0A8U1</accession>
<dbReference type="PANTHER" id="PTHR34815">
    <property type="entry name" value="LYSINE ACETYLTRANSFERASE"/>
    <property type="match status" value="1"/>
</dbReference>
<proteinExistence type="predicted"/>
<reference evidence="2 3" key="1">
    <citation type="journal article" date="2014" name="Genome Biol. Evol.">
        <title>The secreted proteins of Achlya hypogyna and Thraustotheca clavata identify the ancestral oomycete secretome and reveal gene acquisitions by horizontal gene transfer.</title>
        <authorList>
            <person name="Misner I."/>
            <person name="Blouin N."/>
            <person name="Leonard G."/>
            <person name="Richards T.A."/>
            <person name="Lane C.E."/>
        </authorList>
    </citation>
    <scope>NUCLEOTIDE SEQUENCE [LARGE SCALE GENOMIC DNA]</scope>
    <source>
        <strain evidence="2 3">ATCC 34112</strain>
    </source>
</reference>
<dbReference type="Proteomes" id="UP000243217">
    <property type="component" value="Unassembled WGS sequence"/>
</dbReference>
<dbReference type="InterPro" id="IPR016181">
    <property type="entry name" value="Acyl_CoA_acyltransferase"/>
</dbReference>
<dbReference type="Gene3D" id="3.40.630.30">
    <property type="match status" value="1"/>
</dbReference>
<sequence length="341" mass="39707">MMEMELRYANEDQDDEVTEITYLSWGAPHVTRDQYKEREDLFRSTNFGQWMIDYVFVPKNDRDTIDVRGYLELFKRTCVIFPHDESTILTLDCYSVASVFTPEKHRKKGYASAMLQAFVASQSFQPYIVSNLYSDIGAKFYTENGWKLFSSEEIIFPVNQDEEFNVIESSQLYTIDSRAELDEVCELDRKNMMGALKPGQVGILMTSDCIEFYHVKHKYCGKHNHKLEVLSTKYGAYTRNQSGITDYVLWTYNFESTTLDVLKYHAQLDVLPELIQLMKAEAKEWGLISIRLWPTKEMQLPVNVLDLAQPRSTGLSMLLVKSNNDTNEAFEWISNEKYLYA</sequence>
<evidence type="ECO:0000259" key="1">
    <source>
        <dbReference type="Pfam" id="PF22998"/>
    </source>
</evidence>
<evidence type="ECO:0000313" key="3">
    <source>
        <dbReference type="Proteomes" id="UP000243217"/>
    </source>
</evidence>
<keyword evidence="3" id="KW-1185">Reference proteome</keyword>